<evidence type="ECO:0000256" key="1">
    <source>
        <dbReference type="ARBA" id="ARBA00009865"/>
    </source>
</evidence>
<keyword evidence="6" id="KW-1185">Reference proteome</keyword>
<dbReference type="GO" id="GO:0005975">
    <property type="term" value="P:carbohydrate metabolic process"/>
    <property type="evidence" value="ECO:0007669"/>
    <property type="project" value="InterPro"/>
</dbReference>
<comment type="caution">
    <text evidence="5">The sequence shown here is derived from an EMBL/GenBank/DDBJ whole genome shotgun (WGS) entry which is preliminary data.</text>
</comment>
<protein>
    <submittedName>
        <fullName evidence="5">Extracellular exo-alpha-(1-&gt;5)-L-arabinofuranosidase</fullName>
        <ecNumber evidence="5">3.2.1.55</ecNumber>
    </submittedName>
</protein>
<reference evidence="5 6" key="1">
    <citation type="submission" date="2015-12" db="EMBL/GenBank/DDBJ databases">
        <title>Genome sequence of Streptomyces sp. G25.</title>
        <authorList>
            <person name="Poehlein A."/>
            <person name="Roettig A."/>
            <person name="Hiessl S."/>
            <person name="Hauschild P."/>
            <person name="Schauer J."/>
            <person name="Madkour M.H."/>
            <person name="Al-Ansari A.M."/>
            <person name="Almakishah N.H."/>
            <person name="Steinbuechel A."/>
            <person name="Daniel R."/>
        </authorList>
    </citation>
    <scope>NUCLEOTIDE SEQUENCE [LARGE SCALE GENOMIC DNA]</scope>
    <source>
        <strain evidence="6">G25(2015)</strain>
    </source>
</reference>
<evidence type="ECO:0000256" key="3">
    <source>
        <dbReference type="ARBA" id="ARBA00022801"/>
    </source>
</evidence>
<dbReference type="Proteomes" id="UP000077381">
    <property type="component" value="Unassembled WGS sequence"/>
</dbReference>
<keyword evidence="3 5" id="KW-0378">Hydrolase</keyword>
<dbReference type="AlphaFoldDB" id="A0A177HHV1"/>
<dbReference type="EC" id="3.2.1.55" evidence="5"/>
<evidence type="ECO:0000313" key="6">
    <source>
        <dbReference type="Proteomes" id="UP000077381"/>
    </source>
</evidence>
<dbReference type="InterPro" id="IPR023296">
    <property type="entry name" value="Glyco_hydro_beta-prop_sf"/>
</dbReference>
<keyword evidence="4 5" id="KW-0326">Glycosidase</keyword>
<dbReference type="STRING" id="1716141.STSP_68530"/>
<dbReference type="Gene3D" id="2.115.10.20">
    <property type="entry name" value="Glycosyl hydrolase domain, family 43"/>
    <property type="match status" value="1"/>
</dbReference>
<evidence type="ECO:0000256" key="2">
    <source>
        <dbReference type="ARBA" id="ARBA00022729"/>
    </source>
</evidence>
<dbReference type="GO" id="GO:0046556">
    <property type="term" value="F:alpha-L-arabinofuranosidase activity"/>
    <property type="evidence" value="ECO:0007669"/>
    <property type="project" value="UniProtKB-EC"/>
</dbReference>
<comment type="similarity">
    <text evidence="1">Belongs to the glycosyl hydrolase 43 family.</text>
</comment>
<dbReference type="InterPro" id="IPR006710">
    <property type="entry name" value="Glyco_hydro_43"/>
</dbReference>
<dbReference type="Pfam" id="PF04616">
    <property type="entry name" value="Glyco_hydro_43"/>
    <property type="match status" value="1"/>
</dbReference>
<dbReference type="SUPFAM" id="SSF75005">
    <property type="entry name" value="Arabinanase/levansucrase/invertase"/>
    <property type="match status" value="1"/>
</dbReference>
<dbReference type="EMBL" id="LOHS01000174">
    <property type="protein sequence ID" value="OAH09854.1"/>
    <property type="molecule type" value="Genomic_DNA"/>
</dbReference>
<sequence>MTGSDPLNPAAWTKKPSPVFRRDDAAGVYGPGHNGFFTSPDGTENWIVYHANDSTTDRCGNERTTLVRPASAVPPHLELVVQDAVDDPARALHVKGHEPTPLAA</sequence>
<accession>A0A177HHV1</accession>
<dbReference type="PATRIC" id="fig|1716141.3.peg.7249"/>
<proteinExistence type="inferred from homology"/>
<dbReference type="PANTHER" id="PTHR43817">
    <property type="entry name" value="GLYCOSYL HYDROLASE"/>
    <property type="match status" value="1"/>
</dbReference>
<keyword evidence="2" id="KW-0732">Signal</keyword>
<evidence type="ECO:0000256" key="4">
    <source>
        <dbReference type="ARBA" id="ARBA00023295"/>
    </source>
</evidence>
<organism evidence="5 6">
    <name type="scientific">Streptomyces jeddahensis</name>
    <dbReference type="NCBI Taxonomy" id="1716141"/>
    <lineage>
        <taxon>Bacteria</taxon>
        <taxon>Bacillati</taxon>
        <taxon>Actinomycetota</taxon>
        <taxon>Actinomycetes</taxon>
        <taxon>Kitasatosporales</taxon>
        <taxon>Streptomycetaceae</taxon>
        <taxon>Streptomyces</taxon>
    </lineage>
</organism>
<gene>
    <name evidence="5" type="ORF">STSP_68530</name>
</gene>
<evidence type="ECO:0000313" key="5">
    <source>
        <dbReference type="EMBL" id="OAH09854.1"/>
    </source>
</evidence>
<dbReference type="PANTHER" id="PTHR43817:SF1">
    <property type="entry name" value="HYDROLASE, FAMILY 43, PUTATIVE (AFU_ORTHOLOGUE AFUA_3G01660)-RELATED"/>
    <property type="match status" value="1"/>
</dbReference>
<name>A0A177HHV1_9ACTN</name>